<keyword evidence="10 20" id="KW-0418">Kinase</keyword>
<proteinExistence type="inferred from homology"/>
<dbReference type="InterPro" id="IPR005702">
    <property type="entry name" value="Wzc-like_C"/>
</dbReference>
<keyword evidence="21" id="KW-1185">Reference proteome</keyword>
<evidence type="ECO:0000256" key="13">
    <source>
        <dbReference type="ARBA" id="ARBA00023136"/>
    </source>
</evidence>
<keyword evidence="6" id="KW-0997">Cell inner membrane</keyword>
<protein>
    <recommendedName>
        <fullName evidence="4">non-specific protein-tyrosine kinase</fullName>
        <ecNumber evidence="4">2.7.10.2</ecNumber>
    </recommendedName>
</protein>
<organism evidence="20 21">
    <name type="scientific">Azospirillum doebereinerae</name>
    <dbReference type="NCBI Taxonomy" id="92933"/>
    <lineage>
        <taxon>Bacteria</taxon>
        <taxon>Pseudomonadati</taxon>
        <taxon>Pseudomonadota</taxon>
        <taxon>Alphaproteobacteria</taxon>
        <taxon>Rhodospirillales</taxon>
        <taxon>Azospirillaceae</taxon>
        <taxon>Azospirillum</taxon>
    </lineage>
</organism>
<evidence type="ECO:0000313" key="21">
    <source>
        <dbReference type="Proteomes" id="UP000280346"/>
    </source>
</evidence>
<evidence type="ECO:0000313" key="20">
    <source>
        <dbReference type="EMBL" id="RUQ67801.1"/>
    </source>
</evidence>
<keyword evidence="16" id="KW-0175">Coiled coil</keyword>
<feature type="domain" description="Polysaccharide chain length determinant N-terminal" evidence="18">
    <location>
        <begin position="25"/>
        <end position="116"/>
    </location>
</feature>
<sequence>MEASEHRLPPGAPGFVAPPVGPGADKVDVKRLAQTLWRQKLLILTIMAVLWIPALLLINAMTPVYSASSVLVIDPRLNRIINIPSVTEPMGIYVDTVNTEVEILRSRDLARRVVETLSLADEPEYGRLNAPSAGLGGVADSIARGVRDGFARAGAALTAAAPWLGPTPPLAPPGAKAPVEDTTAAANAADEARNRLIDAFQKNLRIAPGVQSRAIRISFDAQDPQLAARVANAVVDVYASMQTEAKRAATVQATEWLQSRLDELRADMTATGQATVEAMRSETGLMRGREAPLVTEEMSALNAQLSEARTAHANAQARLQQILAVKPDGKDALAGAEITGNPLIAALRQRQATLRAQLAELREQYGERHPALTRPAAELRDLNASIAAETDRVVRGLRGEVEQQLSKVQDLTRRMEALRGNAVDALQADVQLRQLQRQADASDDNYRRAVTRLKETQVLEALQMTPDVRLVSAATVPFAPVGPGKTVLAGLAAVICGALAIGVALTRTMMQRGVYSSHQVEALLGLPAVGIVPLLGREGLGRKGLGKAGARATRKGGDFAEAVWRLCARLKLIGAPGEPVPDKGGEVIMLTSSVAGEGKTTLAVALGAFLADTGLRVVIVDCDTRRPAIHRLLGSAQPNAGLTDLLGGDATLEEALGHDDRRRVAVIAAGRPTARPHTLLGSKAMLSLLVELSGRYDVVILDTPPVLSASDALILAPMADRVLYVVRWARTASSLAGAGIKQLREVGGRVTGAVLSMVNVRDHANLEYGVRLPSGRPYLLRQTP</sequence>
<dbReference type="AlphaFoldDB" id="A0A433J5E8"/>
<feature type="transmembrane region" description="Helical" evidence="17">
    <location>
        <begin position="487"/>
        <end position="506"/>
    </location>
</feature>
<gene>
    <name evidence="20" type="ORF">EJ913_19185</name>
</gene>
<dbReference type="Proteomes" id="UP000280346">
    <property type="component" value="Unassembled WGS sequence"/>
</dbReference>
<comment type="similarity">
    <text evidence="3">Belongs to the etk/wzc family.</text>
</comment>
<evidence type="ECO:0000256" key="14">
    <source>
        <dbReference type="ARBA" id="ARBA00023137"/>
    </source>
</evidence>
<keyword evidence="14" id="KW-0829">Tyrosine-protein kinase</keyword>
<name>A0A433J5E8_9PROT</name>
<dbReference type="GO" id="GO:0005886">
    <property type="term" value="C:plasma membrane"/>
    <property type="evidence" value="ECO:0007669"/>
    <property type="project" value="UniProtKB-SubCell"/>
</dbReference>
<dbReference type="RefSeq" id="WP_127000823.1">
    <property type="nucleotide sequence ID" value="NZ_JBNPXW010000014.1"/>
</dbReference>
<dbReference type="Pfam" id="PF13614">
    <property type="entry name" value="AAA_31"/>
    <property type="match status" value="1"/>
</dbReference>
<dbReference type="SUPFAM" id="SSF52540">
    <property type="entry name" value="P-loop containing nucleoside triphosphate hydrolases"/>
    <property type="match status" value="1"/>
</dbReference>
<dbReference type="EC" id="2.7.10.2" evidence="4"/>
<evidence type="ECO:0000256" key="1">
    <source>
        <dbReference type="ARBA" id="ARBA00004429"/>
    </source>
</evidence>
<keyword evidence="8 17" id="KW-0812">Transmembrane</keyword>
<comment type="subcellular location">
    <subcellularLocation>
        <location evidence="1">Cell inner membrane</location>
        <topology evidence="1">Multi-pass membrane protein</topology>
    </subcellularLocation>
</comment>
<dbReference type="InterPro" id="IPR003856">
    <property type="entry name" value="LPS_length_determ_N"/>
</dbReference>
<dbReference type="GO" id="GO:0005524">
    <property type="term" value="F:ATP binding"/>
    <property type="evidence" value="ECO:0007669"/>
    <property type="project" value="UniProtKB-KW"/>
</dbReference>
<evidence type="ECO:0000256" key="3">
    <source>
        <dbReference type="ARBA" id="ARBA00008883"/>
    </source>
</evidence>
<dbReference type="OrthoDB" id="230260at2"/>
<keyword evidence="12 17" id="KW-1133">Transmembrane helix</keyword>
<reference evidence="20 21" key="1">
    <citation type="submission" date="2018-12" db="EMBL/GenBank/DDBJ databases">
        <authorList>
            <person name="Yang Y."/>
        </authorList>
    </citation>
    <scope>NUCLEOTIDE SEQUENCE [LARGE SCALE GENOMIC DNA]</scope>
    <source>
        <strain evidence="20 21">GSF71</strain>
    </source>
</reference>
<keyword evidence="13 17" id="KW-0472">Membrane</keyword>
<dbReference type="PANTHER" id="PTHR32309">
    <property type="entry name" value="TYROSINE-PROTEIN KINASE"/>
    <property type="match status" value="1"/>
</dbReference>
<dbReference type="GO" id="GO:0004715">
    <property type="term" value="F:non-membrane spanning protein tyrosine kinase activity"/>
    <property type="evidence" value="ECO:0007669"/>
    <property type="project" value="UniProtKB-EC"/>
</dbReference>
<dbReference type="EMBL" id="RZIJ01000016">
    <property type="protein sequence ID" value="RUQ67801.1"/>
    <property type="molecule type" value="Genomic_DNA"/>
</dbReference>
<dbReference type="InterPro" id="IPR027417">
    <property type="entry name" value="P-loop_NTPase"/>
</dbReference>
<evidence type="ECO:0000256" key="5">
    <source>
        <dbReference type="ARBA" id="ARBA00022475"/>
    </source>
</evidence>
<dbReference type="Pfam" id="PF02706">
    <property type="entry name" value="Wzz"/>
    <property type="match status" value="1"/>
</dbReference>
<dbReference type="PANTHER" id="PTHR32309:SF13">
    <property type="entry name" value="FERRIC ENTEROBACTIN TRANSPORT PROTEIN FEPE"/>
    <property type="match status" value="1"/>
</dbReference>
<evidence type="ECO:0000259" key="19">
    <source>
        <dbReference type="Pfam" id="PF13614"/>
    </source>
</evidence>
<keyword evidence="7 20" id="KW-0808">Transferase</keyword>
<dbReference type="CDD" id="cd05387">
    <property type="entry name" value="BY-kinase"/>
    <property type="match status" value="1"/>
</dbReference>
<accession>A0A433J5E8</accession>
<dbReference type="InterPro" id="IPR025669">
    <property type="entry name" value="AAA_dom"/>
</dbReference>
<evidence type="ECO:0000256" key="17">
    <source>
        <dbReference type="SAM" id="Phobius"/>
    </source>
</evidence>
<evidence type="ECO:0000256" key="8">
    <source>
        <dbReference type="ARBA" id="ARBA00022692"/>
    </source>
</evidence>
<evidence type="ECO:0000256" key="11">
    <source>
        <dbReference type="ARBA" id="ARBA00022840"/>
    </source>
</evidence>
<evidence type="ECO:0000259" key="18">
    <source>
        <dbReference type="Pfam" id="PF02706"/>
    </source>
</evidence>
<dbReference type="InterPro" id="IPR050445">
    <property type="entry name" value="Bact_polysacc_biosynth/exp"/>
</dbReference>
<keyword evidence="9" id="KW-0547">Nucleotide-binding</keyword>
<comment type="similarity">
    <text evidence="2">Belongs to the CpsD/CapB family.</text>
</comment>
<evidence type="ECO:0000256" key="15">
    <source>
        <dbReference type="ARBA" id="ARBA00051245"/>
    </source>
</evidence>
<evidence type="ECO:0000256" key="4">
    <source>
        <dbReference type="ARBA" id="ARBA00011903"/>
    </source>
</evidence>
<evidence type="ECO:0000256" key="7">
    <source>
        <dbReference type="ARBA" id="ARBA00022679"/>
    </source>
</evidence>
<evidence type="ECO:0000256" key="16">
    <source>
        <dbReference type="SAM" id="Coils"/>
    </source>
</evidence>
<keyword evidence="11" id="KW-0067">ATP-binding</keyword>
<keyword evidence="5" id="KW-1003">Cell membrane</keyword>
<evidence type="ECO:0000256" key="9">
    <source>
        <dbReference type="ARBA" id="ARBA00022741"/>
    </source>
</evidence>
<evidence type="ECO:0000256" key="12">
    <source>
        <dbReference type="ARBA" id="ARBA00022989"/>
    </source>
</evidence>
<evidence type="ECO:0000256" key="10">
    <source>
        <dbReference type="ARBA" id="ARBA00022777"/>
    </source>
</evidence>
<dbReference type="NCBIfam" id="TIGR01007">
    <property type="entry name" value="eps_fam"/>
    <property type="match status" value="1"/>
</dbReference>
<feature type="transmembrane region" description="Helical" evidence="17">
    <location>
        <begin position="41"/>
        <end position="61"/>
    </location>
</feature>
<feature type="coiled-coil region" evidence="16">
    <location>
        <begin position="394"/>
        <end position="452"/>
    </location>
</feature>
<evidence type="ECO:0000256" key="2">
    <source>
        <dbReference type="ARBA" id="ARBA00007316"/>
    </source>
</evidence>
<comment type="catalytic activity">
    <reaction evidence="15">
        <text>L-tyrosyl-[protein] + ATP = O-phospho-L-tyrosyl-[protein] + ADP + H(+)</text>
        <dbReference type="Rhea" id="RHEA:10596"/>
        <dbReference type="Rhea" id="RHEA-COMP:10136"/>
        <dbReference type="Rhea" id="RHEA-COMP:20101"/>
        <dbReference type="ChEBI" id="CHEBI:15378"/>
        <dbReference type="ChEBI" id="CHEBI:30616"/>
        <dbReference type="ChEBI" id="CHEBI:46858"/>
        <dbReference type="ChEBI" id="CHEBI:61978"/>
        <dbReference type="ChEBI" id="CHEBI:456216"/>
        <dbReference type="EC" id="2.7.10.2"/>
    </reaction>
</comment>
<evidence type="ECO:0000256" key="6">
    <source>
        <dbReference type="ARBA" id="ARBA00022519"/>
    </source>
</evidence>
<feature type="domain" description="AAA" evidence="19">
    <location>
        <begin position="586"/>
        <end position="743"/>
    </location>
</feature>
<dbReference type="Gene3D" id="3.40.50.300">
    <property type="entry name" value="P-loop containing nucleotide triphosphate hydrolases"/>
    <property type="match status" value="1"/>
</dbReference>
<comment type="caution">
    <text evidence="20">The sequence shown here is derived from an EMBL/GenBank/DDBJ whole genome shotgun (WGS) entry which is preliminary data.</text>
</comment>